<evidence type="ECO:0000256" key="1">
    <source>
        <dbReference type="ARBA" id="ARBA00000085"/>
    </source>
</evidence>
<keyword evidence="7" id="KW-0547">Nucleotide-binding</keyword>
<keyword evidence="5" id="KW-0597">Phosphoprotein</keyword>
<dbReference type="EMBL" id="BMGG01000014">
    <property type="protein sequence ID" value="GGC93555.1"/>
    <property type="molecule type" value="Genomic_DNA"/>
</dbReference>
<dbReference type="GO" id="GO:0016036">
    <property type="term" value="P:cellular response to phosphate starvation"/>
    <property type="evidence" value="ECO:0007669"/>
    <property type="project" value="TreeGrafter"/>
</dbReference>
<comment type="caution">
    <text evidence="14">The sequence shown here is derived from an EMBL/GenBank/DDBJ whole genome shotgun (WGS) entry which is preliminary data.</text>
</comment>
<dbReference type="InterPro" id="IPR036890">
    <property type="entry name" value="HATPase_C_sf"/>
</dbReference>
<evidence type="ECO:0000256" key="2">
    <source>
        <dbReference type="ARBA" id="ARBA00004236"/>
    </source>
</evidence>
<comment type="catalytic activity">
    <reaction evidence="1">
        <text>ATP + protein L-histidine = ADP + protein N-phospho-L-histidine.</text>
        <dbReference type="EC" id="2.7.13.3"/>
    </reaction>
</comment>
<dbReference type="PANTHER" id="PTHR45453">
    <property type="entry name" value="PHOSPHATE REGULON SENSOR PROTEIN PHOR"/>
    <property type="match status" value="1"/>
</dbReference>
<reference evidence="14" key="2">
    <citation type="submission" date="2020-09" db="EMBL/GenBank/DDBJ databases">
        <authorList>
            <person name="Sun Q."/>
            <person name="Zhou Y."/>
        </authorList>
    </citation>
    <scope>NUCLEOTIDE SEQUENCE</scope>
    <source>
        <strain evidence="14">CGMCC 1.12919</strain>
    </source>
</reference>
<dbReference type="InterPro" id="IPR005467">
    <property type="entry name" value="His_kinase_dom"/>
</dbReference>
<keyword evidence="8 14" id="KW-0418">Kinase</keyword>
<evidence type="ECO:0000313" key="15">
    <source>
        <dbReference type="Proteomes" id="UP000637002"/>
    </source>
</evidence>
<organism evidence="14 15">
    <name type="scientific">Chelatococcus reniformis</name>
    <dbReference type="NCBI Taxonomy" id="1494448"/>
    <lineage>
        <taxon>Bacteria</taxon>
        <taxon>Pseudomonadati</taxon>
        <taxon>Pseudomonadota</taxon>
        <taxon>Alphaproteobacteria</taxon>
        <taxon>Hyphomicrobiales</taxon>
        <taxon>Chelatococcaceae</taxon>
        <taxon>Chelatococcus</taxon>
    </lineage>
</organism>
<keyword evidence="10" id="KW-0902">Two-component regulatory system</keyword>
<evidence type="ECO:0000259" key="13">
    <source>
        <dbReference type="PROSITE" id="PS50109"/>
    </source>
</evidence>
<evidence type="ECO:0000256" key="12">
    <source>
        <dbReference type="SAM" id="MobiDB-lite"/>
    </source>
</evidence>
<keyword evidence="6" id="KW-0808">Transferase</keyword>
<keyword evidence="11" id="KW-0472">Membrane</keyword>
<evidence type="ECO:0000256" key="7">
    <source>
        <dbReference type="ARBA" id="ARBA00022741"/>
    </source>
</evidence>
<dbReference type="FunFam" id="1.10.287.130:FF:000008">
    <property type="entry name" value="Two-component sensor histidine kinase"/>
    <property type="match status" value="1"/>
</dbReference>
<dbReference type="Gene3D" id="3.30.565.10">
    <property type="entry name" value="Histidine kinase-like ATPase, C-terminal domain"/>
    <property type="match status" value="1"/>
</dbReference>
<evidence type="ECO:0000256" key="5">
    <source>
        <dbReference type="ARBA" id="ARBA00022553"/>
    </source>
</evidence>
<gene>
    <name evidence="14" type="primary">phoR</name>
    <name evidence="14" type="ORF">GCM10010994_59190</name>
</gene>
<dbReference type="PRINTS" id="PR00344">
    <property type="entry name" value="BCTRLSENSOR"/>
</dbReference>
<dbReference type="CDD" id="cd00082">
    <property type="entry name" value="HisKA"/>
    <property type="match status" value="1"/>
</dbReference>
<dbReference type="SMART" id="SM00387">
    <property type="entry name" value="HATPase_c"/>
    <property type="match status" value="1"/>
</dbReference>
<dbReference type="InterPro" id="IPR050351">
    <property type="entry name" value="BphY/WalK/GraS-like"/>
</dbReference>
<dbReference type="PROSITE" id="PS50109">
    <property type="entry name" value="HIS_KIN"/>
    <property type="match status" value="1"/>
</dbReference>
<dbReference type="InterPro" id="IPR003661">
    <property type="entry name" value="HisK_dim/P_dom"/>
</dbReference>
<protein>
    <recommendedName>
        <fullName evidence="3">histidine kinase</fullName>
        <ecNumber evidence="3">2.7.13.3</ecNumber>
    </recommendedName>
</protein>
<dbReference type="GO" id="GO:0005524">
    <property type="term" value="F:ATP binding"/>
    <property type="evidence" value="ECO:0007669"/>
    <property type="project" value="UniProtKB-KW"/>
</dbReference>
<dbReference type="SUPFAM" id="SSF47384">
    <property type="entry name" value="Homodimeric domain of signal transducing histidine kinase"/>
    <property type="match status" value="1"/>
</dbReference>
<comment type="subcellular location">
    <subcellularLocation>
        <location evidence="2">Cell membrane</location>
    </subcellularLocation>
</comment>
<dbReference type="Proteomes" id="UP000637002">
    <property type="component" value="Unassembled WGS sequence"/>
</dbReference>
<dbReference type="Pfam" id="PF02518">
    <property type="entry name" value="HATPase_c"/>
    <property type="match status" value="1"/>
</dbReference>
<keyword evidence="9" id="KW-0067">ATP-binding</keyword>
<keyword evidence="4" id="KW-1003">Cell membrane</keyword>
<evidence type="ECO:0000256" key="8">
    <source>
        <dbReference type="ARBA" id="ARBA00022777"/>
    </source>
</evidence>
<dbReference type="AlphaFoldDB" id="A0A916XPP0"/>
<accession>A0A916XPP0</accession>
<dbReference type="SUPFAM" id="SSF55874">
    <property type="entry name" value="ATPase domain of HSP90 chaperone/DNA topoisomerase II/histidine kinase"/>
    <property type="match status" value="1"/>
</dbReference>
<dbReference type="FunFam" id="3.30.565.10:FF:000023">
    <property type="entry name" value="PAS domain-containing sensor histidine kinase"/>
    <property type="match status" value="1"/>
</dbReference>
<name>A0A916XPP0_9HYPH</name>
<dbReference type="InterPro" id="IPR036097">
    <property type="entry name" value="HisK_dim/P_sf"/>
</dbReference>
<evidence type="ECO:0000256" key="4">
    <source>
        <dbReference type="ARBA" id="ARBA00022475"/>
    </source>
</evidence>
<evidence type="ECO:0000256" key="3">
    <source>
        <dbReference type="ARBA" id="ARBA00012438"/>
    </source>
</evidence>
<proteinExistence type="predicted"/>
<evidence type="ECO:0000256" key="9">
    <source>
        <dbReference type="ARBA" id="ARBA00022840"/>
    </source>
</evidence>
<dbReference type="InterPro" id="IPR004358">
    <property type="entry name" value="Sig_transdc_His_kin-like_C"/>
</dbReference>
<dbReference type="GO" id="GO:0005886">
    <property type="term" value="C:plasma membrane"/>
    <property type="evidence" value="ECO:0007669"/>
    <property type="project" value="UniProtKB-SubCell"/>
</dbReference>
<reference evidence="14" key="1">
    <citation type="journal article" date="2014" name="Int. J. Syst. Evol. Microbiol.">
        <title>Complete genome sequence of Corynebacterium casei LMG S-19264T (=DSM 44701T), isolated from a smear-ripened cheese.</title>
        <authorList>
            <consortium name="US DOE Joint Genome Institute (JGI-PGF)"/>
            <person name="Walter F."/>
            <person name="Albersmeier A."/>
            <person name="Kalinowski J."/>
            <person name="Ruckert C."/>
        </authorList>
    </citation>
    <scope>NUCLEOTIDE SEQUENCE</scope>
    <source>
        <strain evidence="14">CGMCC 1.12919</strain>
    </source>
</reference>
<feature type="region of interest" description="Disordered" evidence="12">
    <location>
        <begin position="1"/>
        <end position="22"/>
    </location>
</feature>
<dbReference type="PANTHER" id="PTHR45453:SF1">
    <property type="entry name" value="PHOSPHATE REGULON SENSOR PROTEIN PHOR"/>
    <property type="match status" value="1"/>
</dbReference>
<evidence type="ECO:0000256" key="11">
    <source>
        <dbReference type="ARBA" id="ARBA00023136"/>
    </source>
</evidence>
<dbReference type="GO" id="GO:0004721">
    <property type="term" value="F:phosphoprotein phosphatase activity"/>
    <property type="evidence" value="ECO:0007669"/>
    <property type="project" value="TreeGrafter"/>
</dbReference>
<sequence>MTLAPPEQRMPADTTQTRGLRGREAAVCATATTSVVFALFALAEHGLSPWLMAASGTAILLTLLLFRDRMPIGVPSASRSGDRADAGVAALLGAVPDPALLVDRRSVVVGATPAAYGAFPTLRIAQPLSFTLRAPAVLEGLDDVLKSGEARTVEFTHRGGAERVYAVSITALTAGDDKGALLFFRDETAARRLEHMRVDFVANASHELRTPLASVMGFIETLQGPARNDAVARERFLGIMREQAQRMSRLIDDLLSLSRIEMRAHVQPATPVDVLGLVKHIIDTLTPLAGDRGVALELVAPSTPVIVPGDRDELLRVFENLIENAVKYGQSGKRVVITVSTPAEGAAANDNEISISVRDFGPGIGPEHVPRLTERFYRVDVAASRDKGGTGLGLAIVKHIVNHHRGRLQIESELGQGALFRVVLPLFGDQKAAGRMRG</sequence>
<dbReference type="InterPro" id="IPR003594">
    <property type="entry name" value="HATPase_dom"/>
</dbReference>
<feature type="domain" description="Histidine kinase" evidence="13">
    <location>
        <begin position="203"/>
        <end position="428"/>
    </location>
</feature>
<dbReference type="Gene3D" id="1.10.287.130">
    <property type="match status" value="1"/>
</dbReference>
<evidence type="ECO:0000313" key="14">
    <source>
        <dbReference type="EMBL" id="GGC93555.1"/>
    </source>
</evidence>
<evidence type="ECO:0000256" key="10">
    <source>
        <dbReference type="ARBA" id="ARBA00023012"/>
    </source>
</evidence>
<evidence type="ECO:0000256" key="6">
    <source>
        <dbReference type="ARBA" id="ARBA00022679"/>
    </source>
</evidence>
<dbReference type="GO" id="GO:0000155">
    <property type="term" value="F:phosphorelay sensor kinase activity"/>
    <property type="evidence" value="ECO:0007669"/>
    <property type="project" value="InterPro"/>
</dbReference>
<dbReference type="EC" id="2.7.13.3" evidence="3"/>
<dbReference type="Pfam" id="PF00512">
    <property type="entry name" value="HisKA"/>
    <property type="match status" value="1"/>
</dbReference>
<keyword evidence="15" id="KW-1185">Reference proteome</keyword>
<dbReference type="SMART" id="SM00388">
    <property type="entry name" value="HisKA"/>
    <property type="match status" value="1"/>
</dbReference>